<feature type="domain" description="MADF" evidence="1">
    <location>
        <begin position="13"/>
        <end position="101"/>
    </location>
</feature>
<dbReference type="InterPro" id="IPR006578">
    <property type="entry name" value="MADF-dom"/>
</dbReference>
<dbReference type="AlphaFoldDB" id="A0AAW2FMJ3"/>
<dbReference type="EMBL" id="JADYXP020000009">
    <property type="protein sequence ID" value="KAL0116435.1"/>
    <property type="molecule type" value="Genomic_DNA"/>
</dbReference>
<sequence length="101" mass="12232">MLTETNTDDIEEILIAEVQKRRELWDHTLPINMRSREVIASHWEEISKQLYGAVTPFVASKKWRYLRDSYIRIRNEQQKKKWFSCNKKCEVKVVQTDEFLD</sequence>
<evidence type="ECO:0000313" key="2">
    <source>
        <dbReference type="EMBL" id="KAL0116435.1"/>
    </source>
</evidence>
<keyword evidence="3" id="KW-1185">Reference proteome</keyword>
<evidence type="ECO:0000259" key="1">
    <source>
        <dbReference type="PROSITE" id="PS51029"/>
    </source>
</evidence>
<dbReference type="Proteomes" id="UP001430953">
    <property type="component" value="Unassembled WGS sequence"/>
</dbReference>
<reference evidence="2 3" key="1">
    <citation type="submission" date="2023-03" db="EMBL/GenBank/DDBJ databases">
        <title>High recombination rates correlate with genetic variation in Cardiocondyla obscurior ants.</title>
        <authorList>
            <person name="Errbii M."/>
        </authorList>
    </citation>
    <scope>NUCLEOTIDE SEQUENCE [LARGE SCALE GENOMIC DNA]</scope>
    <source>
        <strain evidence="2">Alpha-2009</strain>
        <tissue evidence="2">Whole body</tissue>
    </source>
</reference>
<gene>
    <name evidence="2" type="ORF">PUN28_009820</name>
</gene>
<name>A0AAW2FMJ3_9HYME</name>
<organism evidence="2 3">
    <name type="scientific">Cardiocondyla obscurior</name>
    <dbReference type="NCBI Taxonomy" id="286306"/>
    <lineage>
        <taxon>Eukaryota</taxon>
        <taxon>Metazoa</taxon>
        <taxon>Ecdysozoa</taxon>
        <taxon>Arthropoda</taxon>
        <taxon>Hexapoda</taxon>
        <taxon>Insecta</taxon>
        <taxon>Pterygota</taxon>
        <taxon>Neoptera</taxon>
        <taxon>Endopterygota</taxon>
        <taxon>Hymenoptera</taxon>
        <taxon>Apocrita</taxon>
        <taxon>Aculeata</taxon>
        <taxon>Formicoidea</taxon>
        <taxon>Formicidae</taxon>
        <taxon>Myrmicinae</taxon>
        <taxon>Cardiocondyla</taxon>
    </lineage>
</organism>
<accession>A0AAW2FMJ3</accession>
<comment type="caution">
    <text evidence="2">The sequence shown here is derived from an EMBL/GenBank/DDBJ whole genome shotgun (WGS) entry which is preliminary data.</text>
</comment>
<protein>
    <recommendedName>
        <fullName evidence="1">MADF domain-containing protein</fullName>
    </recommendedName>
</protein>
<evidence type="ECO:0000313" key="3">
    <source>
        <dbReference type="Proteomes" id="UP001430953"/>
    </source>
</evidence>
<dbReference type="PROSITE" id="PS51029">
    <property type="entry name" value="MADF"/>
    <property type="match status" value="1"/>
</dbReference>
<dbReference type="Pfam" id="PF10545">
    <property type="entry name" value="MADF_DNA_bdg"/>
    <property type="match status" value="1"/>
</dbReference>
<proteinExistence type="predicted"/>